<sequence>MLWTDVGYWLVDNVNDPIGCGEVTLQYTEAKPSASSKMMLNWLKTESPKKEGGAPESPERPPKKQREGVAKRGSEGLMQAWLRKAESCEPAKKPRTH</sequence>
<comment type="caution">
    <text evidence="2">The sequence shown here is derived from an EMBL/GenBank/DDBJ whole genome shotgun (WGS) entry which is preliminary data.</text>
</comment>
<organism evidence="2 3">
    <name type="scientific">Acipenser ruthenus</name>
    <name type="common">Sterlet sturgeon</name>
    <dbReference type="NCBI Taxonomy" id="7906"/>
    <lineage>
        <taxon>Eukaryota</taxon>
        <taxon>Metazoa</taxon>
        <taxon>Chordata</taxon>
        <taxon>Craniata</taxon>
        <taxon>Vertebrata</taxon>
        <taxon>Euteleostomi</taxon>
        <taxon>Actinopterygii</taxon>
        <taxon>Chondrostei</taxon>
        <taxon>Acipenseriformes</taxon>
        <taxon>Acipenseridae</taxon>
        <taxon>Acipenser</taxon>
    </lineage>
</organism>
<dbReference type="Proteomes" id="UP000289886">
    <property type="component" value="Unassembled WGS sequence"/>
</dbReference>
<evidence type="ECO:0000313" key="2">
    <source>
        <dbReference type="EMBL" id="RXM91367.1"/>
    </source>
</evidence>
<dbReference type="AlphaFoldDB" id="A0A444UT89"/>
<name>A0A444UT89_ACIRT</name>
<feature type="compositionally biased region" description="Basic and acidic residues" evidence="1">
    <location>
        <begin position="46"/>
        <end position="74"/>
    </location>
</feature>
<protein>
    <submittedName>
        <fullName evidence="2">Embryonic stem cell-specific 5-hydroxymethylcytosine-binding protein</fullName>
    </submittedName>
</protein>
<dbReference type="EMBL" id="SCEB01009056">
    <property type="protein sequence ID" value="RXM91367.1"/>
    <property type="molecule type" value="Genomic_DNA"/>
</dbReference>
<feature type="compositionally biased region" description="Basic and acidic residues" evidence="1">
    <location>
        <begin position="83"/>
        <end position="97"/>
    </location>
</feature>
<evidence type="ECO:0000256" key="1">
    <source>
        <dbReference type="SAM" id="MobiDB-lite"/>
    </source>
</evidence>
<feature type="region of interest" description="Disordered" evidence="1">
    <location>
        <begin position="40"/>
        <end position="97"/>
    </location>
</feature>
<gene>
    <name evidence="2" type="ORF">EOD39_21252</name>
</gene>
<evidence type="ECO:0000313" key="3">
    <source>
        <dbReference type="Proteomes" id="UP000289886"/>
    </source>
</evidence>
<keyword evidence="3" id="KW-1185">Reference proteome</keyword>
<proteinExistence type="predicted"/>
<accession>A0A444UT89</accession>
<reference evidence="2 3" key="1">
    <citation type="submission" date="2019-01" db="EMBL/GenBank/DDBJ databases">
        <title>Draft Genome and Complete Hox-Cluster Characterization of the Sterlet Sturgeon (Acipenser ruthenus).</title>
        <authorList>
            <person name="Wei Q."/>
        </authorList>
    </citation>
    <scope>NUCLEOTIDE SEQUENCE [LARGE SCALE GENOMIC DNA]</scope>
    <source>
        <strain evidence="2">WHYD16114868_AA</strain>
        <tissue evidence="2">Blood</tissue>
    </source>
</reference>